<sequence>MKDDSHPFRPPQKLRPEVKGDLSQADLIESGLRLVFRFQEDLA</sequence>
<evidence type="ECO:0000313" key="3">
    <source>
        <dbReference type="Proteomes" id="UP000507962"/>
    </source>
</evidence>
<evidence type="ECO:0000256" key="1">
    <source>
        <dbReference type="SAM" id="MobiDB-lite"/>
    </source>
</evidence>
<proteinExistence type="predicted"/>
<dbReference type="AlphaFoldDB" id="A0A4U8YT24"/>
<keyword evidence="3" id="KW-1185">Reference proteome</keyword>
<dbReference type="Proteomes" id="UP000507962">
    <property type="component" value="Unassembled WGS sequence"/>
</dbReference>
<evidence type="ECO:0000313" key="2">
    <source>
        <dbReference type="EMBL" id="VFQ46677.1"/>
    </source>
</evidence>
<accession>A0A4U8YT24</accession>
<dbReference type="EMBL" id="CAADHO010000010">
    <property type="protein sequence ID" value="VFQ46677.1"/>
    <property type="molecule type" value="Genomic_DNA"/>
</dbReference>
<gene>
    <name evidence="2" type="ORF">MSL71_43470</name>
</gene>
<reference evidence="2 3" key="1">
    <citation type="submission" date="2019-03" db="EMBL/GenBank/DDBJ databases">
        <authorList>
            <person name="Nijsse B."/>
        </authorList>
    </citation>
    <scope>NUCLEOTIDE SEQUENCE [LARGE SCALE GENOMIC DNA]</scope>
    <source>
        <strain evidence="2">Desulfoluna butyratoxydans MSL71</strain>
    </source>
</reference>
<feature type="region of interest" description="Disordered" evidence="1">
    <location>
        <begin position="1"/>
        <end position="21"/>
    </location>
</feature>
<organism evidence="2 3">
    <name type="scientific">Desulfoluna butyratoxydans</name>
    <dbReference type="NCBI Taxonomy" id="231438"/>
    <lineage>
        <taxon>Bacteria</taxon>
        <taxon>Pseudomonadati</taxon>
        <taxon>Thermodesulfobacteriota</taxon>
        <taxon>Desulfobacteria</taxon>
        <taxon>Desulfobacterales</taxon>
        <taxon>Desulfolunaceae</taxon>
        <taxon>Desulfoluna</taxon>
    </lineage>
</organism>
<name>A0A4U8YT24_9BACT</name>
<protein>
    <submittedName>
        <fullName evidence="2">Uncharacterized protein</fullName>
    </submittedName>
</protein>
<dbReference type="RefSeq" id="WP_281374543.1">
    <property type="nucleotide sequence ID" value="NZ_CAADHO010000010.1"/>
</dbReference>